<comment type="caution">
    <text evidence="2">The sequence shown here is derived from an EMBL/GenBank/DDBJ whole genome shotgun (WGS) entry which is preliminary data.</text>
</comment>
<dbReference type="Proteomes" id="UP000265703">
    <property type="component" value="Unassembled WGS sequence"/>
</dbReference>
<evidence type="ECO:0000256" key="1">
    <source>
        <dbReference type="SAM" id="MobiDB-lite"/>
    </source>
</evidence>
<evidence type="ECO:0000313" key="3">
    <source>
        <dbReference type="Proteomes" id="UP000265703"/>
    </source>
</evidence>
<accession>A0A397S7K5</accession>
<evidence type="ECO:0000313" key="2">
    <source>
        <dbReference type="EMBL" id="RIA82333.1"/>
    </source>
</evidence>
<name>A0A397S7K5_9GLOM</name>
<feature type="compositionally biased region" description="Basic and acidic residues" evidence="1">
    <location>
        <begin position="178"/>
        <end position="216"/>
    </location>
</feature>
<gene>
    <name evidence="2" type="ORF">C1645_788544</name>
</gene>
<organism evidence="2 3">
    <name type="scientific">Glomus cerebriforme</name>
    <dbReference type="NCBI Taxonomy" id="658196"/>
    <lineage>
        <taxon>Eukaryota</taxon>
        <taxon>Fungi</taxon>
        <taxon>Fungi incertae sedis</taxon>
        <taxon>Mucoromycota</taxon>
        <taxon>Glomeromycotina</taxon>
        <taxon>Glomeromycetes</taxon>
        <taxon>Glomerales</taxon>
        <taxon>Glomeraceae</taxon>
        <taxon>Glomus</taxon>
    </lineage>
</organism>
<proteinExistence type="predicted"/>
<dbReference type="EMBL" id="QKYT01000676">
    <property type="protein sequence ID" value="RIA82333.1"/>
    <property type="molecule type" value="Genomic_DNA"/>
</dbReference>
<sequence length="265" mass="30336">MAEVLIDGQFDKTFRGLKSRTVHHKSCFFNATRDKKLEFVFSNSTYDEPSSTSTPNITPRGGIGAISIYFYKGRSVPRQKVKKFSSFDIQQVKLRENKKIFGVQCTTAFEPQNIGNHNCYYDMVKGSNDPIAVLHLHYRPASWFVMRGIQIQKGPHPNLSFDDEKSANKTSNLSPSNKMKDDGMKLDSTIKSEIKDKNHNDHKQIGTIKTEKDKNQNNKRPFNENNRVTEDIDVIDLTRDDVGCAEISGIFEKRARVIDWLNKIK</sequence>
<feature type="compositionally biased region" description="Polar residues" evidence="1">
    <location>
        <begin position="168"/>
        <end position="177"/>
    </location>
</feature>
<keyword evidence="3" id="KW-1185">Reference proteome</keyword>
<protein>
    <submittedName>
        <fullName evidence="2">Uncharacterized protein</fullName>
    </submittedName>
</protein>
<dbReference type="OrthoDB" id="2324829at2759"/>
<feature type="region of interest" description="Disordered" evidence="1">
    <location>
        <begin position="155"/>
        <end position="224"/>
    </location>
</feature>
<dbReference type="AlphaFoldDB" id="A0A397S7K5"/>
<reference evidence="2 3" key="1">
    <citation type="submission" date="2018-06" db="EMBL/GenBank/DDBJ databases">
        <title>Comparative genomics reveals the genomic features of Rhizophagus irregularis, R. cerebriforme, R. diaphanum and Gigaspora rosea, and their symbiotic lifestyle signature.</title>
        <authorList>
            <person name="Morin E."/>
            <person name="San Clemente H."/>
            <person name="Chen E.C.H."/>
            <person name="De La Providencia I."/>
            <person name="Hainaut M."/>
            <person name="Kuo A."/>
            <person name="Kohler A."/>
            <person name="Murat C."/>
            <person name="Tang N."/>
            <person name="Roy S."/>
            <person name="Loubradou J."/>
            <person name="Henrissat B."/>
            <person name="Grigoriev I.V."/>
            <person name="Corradi N."/>
            <person name="Roux C."/>
            <person name="Martin F.M."/>
        </authorList>
    </citation>
    <scope>NUCLEOTIDE SEQUENCE [LARGE SCALE GENOMIC DNA]</scope>
    <source>
        <strain evidence="2 3">DAOM 227022</strain>
    </source>
</reference>